<evidence type="ECO:0000313" key="6">
    <source>
        <dbReference type="EMBL" id="CEP41436.1"/>
    </source>
</evidence>
<evidence type="ECO:0000256" key="4">
    <source>
        <dbReference type="ARBA" id="ARBA00040194"/>
    </source>
</evidence>
<dbReference type="RefSeq" id="WP_055342675.1">
    <property type="nucleotide sequence ID" value="NZ_CEKZ01000008.1"/>
</dbReference>
<dbReference type="AlphaFoldDB" id="A0A0C7L4Q7"/>
<name>A0A0C7L4Q7_PARSO</name>
<dbReference type="InterPro" id="IPR002711">
    <property type="entry name" value="HNH"/>
</dbReference>
<organism evidence="6 7">
    <name type="scientific">Paraclostridium sordellii</name>
    <name type="common">Clostridium sordellii</name>
    <dbReference type="NCBI Taxonomy" id="1505"/>
    <lineage>
        <taxon>Bacteria</taxon>
        <taxon>Bacillati</taxon>
        <taxon>Bacillota</taxon>
        <taxon>Clostridia</taxon>
        <taxon>Peptostreptococcales</taxon>
        <taxon>Peptostreptococcaceae</taxon>
        <taxon>Paraclostridium</taxon>
    </lineage>
</organism>
<dbReference type="GO" id="GO:0005829">
    <property type="term" value="C:cytosol"/>
    <property type="evidence" value="ECO:0007669"/>
    <property type="project" value="TreeGrafter"/>
</dbReference>
<gene>
    <name evidence="6" type="ORF">R28058_35151</name>
</gene>
<sequence>MAIKKQCSKIGCKNLIPRNQKPPYCKEHINEFKQLTSRNRQIQKDEYDEFYSSTPWKKMRAYILSKHNYMCAECKERGELQFADTVHHKQPIREPEGWELRLVESNLVPLCRSCHNKAHREKGGNYNG</sequence>
<dbReference type="GO" id="GO:0008270">
    <property type="term" value="F:zinc ion binding"/>
    <property type="evidence" value="ECO:0007669"/>
    <property type="project" value="InterPro"/>
</dbReference>
<dbReference type="GO" id="GO:0004519">
    <property type="term" value="F:endonuclease activity"/>
    <property type="evidence" value="ECO:0007669"/>
    <property type="project" value="UniProtKB-KW"/>
</dbReference>
<dbReference type="Proteomes" id="UP000049127">
    <property type="component" value="Unassembled WGS sequence"/>
</dbReference>
<dbReference type="InterPro" id="IPR003615">
    <property type="entry name" value="HNH_nuc"/>
</dbReference>
<dbReference type="SMART" id="SM00507">
    <property type="entry name" value="HNHc"/>
    <property type="match status" value="1"/>
</dbReference>
<evidence type="ECO:0000313" key="7">
    <source>
        <dbReference type="Proteomes" id="UP000049127"/>
    </source>
</evidence>
<dbReference type="PANTHER" id="PTHR41286:SF1">
    <property type="entry name" value="HNH NUCLEASE YAJD-RELATED"/>
    <property type="match status" value="1"/>
</dbReference>
<evidence type="ECO:0000259" key="5">
    <source>
        <dbReference type="SMART" id="SM00507"/>
    </source>
</evidence>
<feature type="domain" description="HNH nuclease" evidence="5">
    <location>
        <begin position="58"/>
        <end position="116"/>
    </location>
</feature>
<keyword evidence="6" id="KW-0255">Endonuclease</keyword>
<keyword evidence="2" id="KW-0378">Hydrolase</keyword>
<protein>
    <recommendedName>
        <fullName evidence="4">Putative HNH nuclease YajD</fullName>
    </recommendedName>
</protein>
<evidence type="ECO:0000256" key="2">
    <source>
        <dbReference type="ARBA" id="ARBA00022801"/>
    </source>
</evidence>
<comment type="similarity">
    <text evidence="3">Belongs to the HNH nuclease family.</text>
</comment>
<dbReference type="Gene3D" id="1.10.30.50">
    <property type="match status" value="1"/>
</dbReference>
<dbReference type="GO" id="GO:0003676">
    <property type="term" value="F:nucleic acid binding"/>
    <property type="evidence" value="ECO:0007669"/>
    <property type="project" value="InterPro"/>
</dbReference>
<accession>A0A0C7L4Q7</accession>
<dbReference type="GO" id="GO:0016787">
    <property type="term" value="F:hydrolase activity"/>
    <property type="evidence" value="ECO:0007669"/>
    <property type="project" value="UniProtKB-KW"/>
</dbReference>
<evidence type="ECO:0000256" key="1">
    <source>
        <dbReference type="ARBA" id="ARBA00022722"/>
    </source>
</evidence>
<dbReference type="PANTHER" id="PTHR41286">
    <property type="entry name" value="HNH NUCLEASE YAJD-RELATED"/>
    <property type="match status" value="1"/>
</dbReference>
<dbReference type="EMBL" id="CEKZ01000008">
    <property type="protein sequence ID" value="CEP41436.1"/>
    <property type="molecule type" value="Genomic_DNA"/>
</dbReference>
<dbReference type="CDD" id="cd00085">
    <property type="entry name" value="HNHc"/>
    <property type="match status" value="1"/>
</dbReference>
<dbReference type="Pfam" id="PF01844">
    <property type="entry name" value="HNH"/>
    <property type="match status" value="1"/>
</dbReference>
<proteinExistence type="inferred from homology"/>
<reference evidence="6 7" key="1">
    <citation type="submission" date="2015-01" db="EMBL/GenBank/DDBJ databases">
        <authorList>
            <person name="Aslett A.Martin."/>
            <person name="De Silva Nishadi"/>
        </authorList>
    </citation>
    <scope>NUCLEOTIDE SEQUENCE [LARGE SCALE GENOMIC DNA]</scope>
    <source>
        <strain evidence="6 7">R28058</strain>
    </source>
</reference>
<evidence type="ECO:0000256" key="3">
    <source>
        <dbReference type="ARBA" id="ARBA00038412"/>
    </source>
</evidence>
<dbReference type="OrthoDB" id="9779761at2"/>
<keyword evidence="1" id="KW-0540">Nuclease</keyword>